<dbReference type="PANTHER" id="PTHR11067:SF9">
    <property type="entry name" value="INOSINE TRIPHOSPHATE PYROPHOSPHATASE"/>
    <property type="match status" value="1"/>
</dbReference>
<feature type="binding site" evidence="10">
    <location>
        <position position="77"/>
    </location>
    <ligand>
        <name>Mg(2+)</name>
        <dbReference type="ChEBI" id="CHEBI:18420"/>
    </ligand>
</feature>
<dbReference type="InterPro" id="IPR029001">
    <property type="entry name" value="ITPase-like_fam"/>
</dbReference>
<comment type="cofactor">
    <cofactor evidence="10">
        <name>Mg(2+)</name>
        <dbReference type="ChEBI" id="CHEBI:18420"/>
    </cofactor>
    <text evidence="10">Binds 1 Mg(2+) ion per subunit.</text>
</comment>
<comment type="catalytic activity">
    <reaction evidence="9 10">
        <text>XTP + H2O = XMP + diphosphate + H(+)</text>
        <dbReference type="Rhea" id="RHEA:28610"/>
        <dbReference type="ChEBI" id="CHEBI:15377"/>
        <dbReference type="ChEBI" id="CHEBI:15378"/>
        <dbReference type="ChEBI" id="CHEBI:33019"/>
        <dbReference type="ChEBI" id="CHEBI:57464"/>
        <dbReference type="ChEBI" id="CHEBI:61314"/>
        <dbReference type="EC" id="3.6.1.66"/>
    </reaction>
</comment>
<evidence type="ECO:0000256" key="2">
    <source>
        <dbReference type="ARBA" id="ARBA00011738"/>
    </source>
</evidence>
<comment type="catalytic activity">
    <reaction evidence="8 10">
        <text>dITP + H2O = dIMP + diphosphate + H(+)</text>
        <dbReference type="Rhea" id="RHEA:28342"/>
        <dbReference type="ChEBI" id="CHEBI:15377"/>
        <dbReference type="ChEBI" id="CHEBI:15378"/>
        <dbReference type="ChEBI" id="CHEBI:33019"/>
        <dbReference type="ChEBI" id="CHEBI:61194"/>
        <dbReference type="ChEBI" id="CHEBI:61382"/>
        <dbReference type="EC" id="3.6.1.66"/>
    </reaction>
</comment>
<feature type="binding site" evidence="10">
    <location>
        <position position="185"/>
    </location>
    <ligand>
        <name>substrate</name>
    </ligand>
</feature>
<dbReference type="FunFam" id="3.90.950.10:FF:000001">
    <property type="entry name" value="dITP/XTP pyrophosphatase"/>
    <property type="match status" value="1"/>
</dbReference>
<dbReference type="Proteomes" id="UP000003672">
    <property type="component" value="Unassembled WGS sequence"/>
</dbReference>
<dbReference type="GO" id="GO:0005829">
    <property type="term" value="C:cytosol"/>
    <property type="evidence" value="ECO:0007669"/>
    <property type="project" value="TreeGrafter"/>
</dbReference>
<feature type="binding site" evidence="10">
    <location>
        <begin position="162"/>
        <end position="165"/>
    </location>
    <ligand>
        <name>substrate</name>
    </ligand>
</feature>
<dbReference type="GO" id="GO:0000166">
    <property type="term" value="F:nucleotide binding"/>
    <property type="evidence" value="ECO:0007669"/>
    <property type="project" value="UniProtKB-KW"/>
</dbReference>
<organism evidence="12 13">
    <name type="scientific">Lactobacillus paragasseri JV-V03</name>
    <dbReference type="NCBI Taxonomy" id="525326"/>
    <lineage>
        <taxon>Bacteria</taxon>
        <taxon>Bacillati</taxon>
        <taxon>Bacillota</taxon>
        <taxon>Bacilli</taxon>
        <taxon>Lactobacillales</taxon>
        <taxon>Lactobacillaceae</taxon>
        <taxon>Lactobacillus</taxon>
    </lineage>
</organism>
<evidence type="ECO:0000256" key="3">
    <source>
        <dbReference type="ARBA" id="ARBA00022723"/>
    </source>
</evidence>
<comment type="similarity">
    <text evidence="1 10 11">Belongs to the HAM1 NTPase family.</text>
</comment>
<proteinExistence type="inferred from homology"/>
<feature type="binding site" evidence="10">
    <location>
        <begin position="190"/>
        <end position="191"/>
    </location>
    <ligand>
        <name>substrate</name>
    </ligand>
</feature>
<reference evidence="12 13" key="1">
    <citation type="submission" date="2010-06" db="EMBL/GenBank/DDBJ databases">
        <authorList>
            <person name="Muzny D."/>
            <person name="Qin X."/>
            <person name="Buhay C."/>
            <person name="Dugan-Rocha S."/>
            <person name="Ding Y."/>
            <person name="Chen G."/>
            <person name="Hawes A."/>
            <person name="Holder M."/>
            <person name="Jhangiani S."/>
            <person name="Johnson A."/>
            <person name="Khan Z."/>
            <person name="Li Z."/>
            <person name="Liu W."/>
            <person name="Liu X."/>
            <person name="Perez L."/>
            <person name="Shen H."/>
            <person name="Wang Q."/>
            <person name="Watt J."/>
            <person name="Xi L."/>
            <person name="Xin Y."/>
            <person name="Zhou J."/>
            <person name="Deng J."/>
            <person name="Jiang H."/>
            <person name="Liu Y."/>
            <person name="Qu J."/>
            <person name="Song X.-Z."/>
            <person name="Zhang L."/>
            <person name="Villasana D."/>
            <person name="Johnson A."/>
            <person name="Liu J."/>
            <person name="Liyanage D."/>
            <person name="Lorensuhewa L."/>
            <person name="Robinson T."/>
            <person name="Song A."/>
            <person name="Song B.-B."/>
            <person name="Dinh H."/>
            <person name="Thornton R."/>
            <person name="Coyle M."/>
            <person name="Francisco L."/>
            <person name="Jackson L."/>
            <person name="Javaid M."/>
            <person name="Korchina V."/>
            <person name="Kovar C."/>
            <person name="Mata R."/>
            <person name="Mathew T."/>
            <person name="Ngo R."/>
            <person name="Nguyen L."/>
            <person name="Nguyen N."/>
            <person name="Okwuonu G."/>
            <person name="Ongeri F."/>
            <person name="Pham C."/>
            <person name="Simmons D."/>
            <person name="Wilczek-Boney K."/>
            <person name="Hale W."/>
            <person name="Jakkamsetti A."/>
            <person name="Pham P."/>
            <person name="Ruth R."/>
            <person name="San Lucas F."/>
            <person name="Warren J."/>
            <person name="Zhang J."/>
            <person name="Zhao Z."/>
            <person name="Zhou C."/>
            <person name="Zhu D."/>
            <person name="Lee S."/>
            <person name="Bess C."/>
            <person name="Blankenburg K."/>
            <person name="Forbes L."/>
            <person name="Fu Q."/>
            <person name="Gubbala S."/>
            <person name="Hirani K."/>
            <person name="Jayaseelan J.C."/>
            <person name="Lara F."/>
            <person name="Munidasa M."/>
            <person name="Palculict T."/>
            <person name="Patil S."/>
            <person name="Pu L.-L."/>
            <person name="Saada N."/>
            <person name="Tang L."/>
            <person name="Weissenberger G."/>
            <person name="Zhu Y."/>
            <person name="Hemphill L."/>
            <person name="Shang Y."/>
            <person name="Youmans B."/>
            <person name="Ayvaz T."/>
            <person name="Ross M."/>
            <person name="Santibanez J."/>
            <person name="Aqrawi P."/>
            <person name="Gross S."/>
            <person name="Joshi V."/>
            <person name="Fowler G."/>
            <person name="Nazareth L."/>
            <person name="Reid J."/>
            <person name="Worley K."/>
            <person name="Petrosino J."/>
            <person name="Highlander S."/>
            <person name="Gibbs R."/>
        </authorList>
    </citation>
    <scope>NUCLEOTIDE SEQUENCE [LARGE SCALE GENOMIC DNA]</scope>
    <source>
        <strain evidence="12 13">JV-V03</strain>
    </source>
</reference>
<dbReference type="AlphaFoldDB" id="A0AA87DHD9"/>
<dbReference type="GO" id="GO:0009117">
    <property type="term" value="P:nucleotide metabolic process"/>
    <property type="evidence" value="ECO:0007669"/>
    <property type="project" value="UniProtKB-KW"/>
</dbReference>
<evidence type="ECO:0000256" key="4">
    <source>
        <dbReference type="ARBA" id="ARBA00022741"/>
    </source>
</evidence>
<keyword evidence="5 10" id="KW-0378">Hydrolase</keyword>
<evidence type="ECO:0000256" key="10">
    <source>
        <dbReference type="HAMAP-Rule" id="MF_01405"/>
    </source>
</evidence>
<evidence type="ECO:0000256" key="7">
    <source>
        <dbReference type="ARBA" id="ARBA00023080"/>
    </source>
</evidence>
<comment type="subunit">
    <text evidence="2 10">Homodimer.</text>
</comment>
<dbReference type="InterPro" id="IPR002637">
    <property type="entry name" value="RdgB/HAM1"/>
</dbReference>
<comment type="caution">
    <text evidence="10">Lacks conserved residue(s) required for the propagation of feature annotation.</text>
</comment>
<name>A0AA87DHD9_9LACO</name>
<evidence type="ECO:0000313" key="12">
    <source>
        <dbReference type="EMBL" id="EFJ69105.1"/>
    </source>
</evidence>
<dbReference type="Pfam" id="PF01725">
    <property type="entry name" value="Ham1p_like"/>
    <property type="match status" value="1"/>
</dbReference>
<evidence type="ECO:0000256" key="5">
    <source>
        <dbReference type="ARBA" id="ARBA00022801"/>
    </source>
</evidence>
<dbReference type="Gene3D" id="3.90.950.10">
    <property type="match status" value="1"/>
</dbReference>
<comment type="function">
    <text evidence="10">Pyrophosphatase that catalyzes the hydrolysis of nucleoside triphosphates to their monophosphate derivatives, with a high preference for the non-canonical purine nucleotides XTP (xanthosine triphosphate), dITP (deoxyinosine triphosphate) and ITP. Seems to function as a house-cleaning enzyme that removes non-canonical purine nucleotides from the nucleotide pool, thus preventing their incorporation into DNA/RNA and avoiding chromosomal lesions.</text>
</comment>
<comment type="caution">
    <text evidence="12">The sequence shown here is derived from an EMBL/GenBank/DDBJ whole genome shotgun (WGS) entry which is preliminary data.</text>
</comment>
<feature type="binding site" evidence="10">
    <location>
        <position position="78"/>
    </location>
    <ligand>
        <name>substrate</name>
    </ligand>
</feature>
<dbReference type="GO" id="GO:0035870">
    <property type="term" value="F:dITP diphosphatase activity"/>
    <property type="evidence" value="ECO:0007669"/>
    <property type="project" value="UniProtKB-UniRule"/>
</dbReference>
<dbReference type="GO" id="GO:0036222">
    <property type="term" value="F:XTP diphosphatase activity"/>
    <property type="evidence" value="ECO:0007669"/>
    <property type="project" value="UniProtKB-UniRule"/>
</dbReference>
<evidence type="ECO:0000256" key="1">
    <source>
        <dbReference type="ARBA" id="ARBA00008023"/>
    </source>
</evidence>
<dbReference type="NCBIfam" id="NF011397">
    <property type="entry name" value="PRK14822.1"/>
    <property type="match status" value="1"/>
</dbReference>
<protein>
    <recommendedName>
        <fullName evidence="10">dITP/XTP pyrophosphatase</fullName>
        <ecNumber evidence="10">3.6.1.66</ecNumber>
    </recommendedName>
    <alternativeName>
        <fullName evidence="10">Non-canonical purine NTP pyrophosphatase</fullName>
    </alternativeName>
    <alternativeName>
        <fullName evidence="10">Non-standard purine NTP pyrophosphatase</fullName>
    </alternativeName>
    <alternativeName>
        <fullName evidence="10">Nucleoside-triphosphate diphosphatase</fullName>
    </alternativeName>
    <alternativeName>
        <fullName evidence="10">Nucleoside-triphosphate pyrophosphatase</fullName>
        <shortName evidence="10">NTPase</shortName>
    </alternativeName>
</protein>
<dbReference type="SUPFAM" id="SSF52972">
    <property type="entry name" value="ITPase-like"/>
    <property type="match status" value="1"/>
</dbReference>
<keyword evidence="3 10" id="KW-0479">Metal-binding</keyword>
<dbReference type="CDD" id="cd00515">
    <property type="entry name" value="HAM1"/>
    <property type="match status" value="1"/>
</dbReference>
<keyword evidence="7 10" id="KW-0546">Nucleotide metabolism</keyword>
<dbReference type="HAMAP" id="MF_01405">
    <property type="entry name" value="Non_canon_purine_NTPase"/>
    <property type="match status" value="1"/>
</dbReference>
<accession>A0AA87DHD9</accession>
<dbReference type="GO" id="GO:0009146">
    <property type="term" value="P:purine nucleoside triphosphate catabolic process"/>
    <property type="evidence" value="ECO:0007669"/>
    <property type="project" value="UniProtKB-UniRule"/>
</dbReference>
<dbReference type="GO" id="GO:0046872">
    <property type="term" value="F:metal ion binding"/>
    <property type="evidence" value="ECO:0007669"/>
    <property type="project" value="UniProtKB-KW"/>
</dbReference>
<feature type="active site" description="Proton acceptor" evidence="10">
    <location>
        <position position="77"/>
    </location>
</feature>
<dbReference type="EC" id="3.6.1.66" evidence="10"/>
<evidence type="ECO:0000313" key="13">
    <source>
        <dbReference type="Proteomes" id="UP000003672"/>
    </source>
</evidence>
<dbReference type="GO" id="GO:0017111">
    <property type="term" value="F:ribonucleoside triphosphate phosphatase activity"/>
    <property type="evidence" value="ECO:0007669"/>
    <property type="project" value="InterPro"/>
</dbReference>
<keyword evidence="4 10" id="KW-0547">Nucleotide-binding</keyword>
<dbReference type="EMBL" id="ACGO02000002">
    <property type="protein sequence ID" value="EFJ69105.1"/>
    <property type="molecule type" value="Genomic_DNA"/>
</dbReference>
<dbReference type="InterPro" id="IPR020922">
    <property type="entry name" value="dITP/XTP_pyrophosphatase"/>
</dbReference>
<evidence type="ECO:0000256" key="8">
    <source>
        <dbReference type="ARBA" id="ARBA00051875"/>
    </source>
</evidence>
<evidence type="ECO:0000256" key="9">
    <source>
        <dbReference type="ARBA" id="ARBA00052017"/>
    </source>
</evidence>
<dbReference type="NCBIfam" id="TIGR00042">
    <property type="entry name" value="RdgB/HAM1 family non-canonical purine NTP pyrophosphatase"/>
    <property type="match status" value="1"/>
</dbReference>
<dbReference type="PANTHER" id="PTHR11067">
    <property type="entry name" value="INOSINE TRIPHOSPHATE PYROPHOSPHATASE/HAM1 PROTEIN"/>
    <property type="match status" value="1"/>
</dbReference>
<comment type="catalytic activity">
    <reaction evidence="10">
        <text>ITP + H2O = IMP + diphosphate + H(+)</text>
        <dbReference type="Rhea" id="RHEA:29399"/>
        <dbReference type="ChEBI" id="CHEBI:15377"/>
        <dbReference type="ChEBI" id="CHEBI:15378"/>
        <dbReference type="ChEBI" id="CHEBI:33019"/>
        <dbReference type="ChEBI" id="CHEBI:58053"/>
        <dbReference type="ChEBI" id="CHEBI:61402"/>
        <dbReference type="EC" id="3.6.1.66"/>
    </reaction>
</comment>
<sequence length="212" mass="23584">MLRIKMDTLLFATNNKNKAKEVEEALQKNNFPIHVITNQDLTDPPHVLETGTTFLANAKLKAHQMAEFSNLPTLADDSGLSVDKLNGAPGVYSARYGGEAHNDALNNAKLLAELGGVPKEERKATFHTTMVVSWPGKFEDDLVTEGEIRGEILTYPQGKGNFGYDPLFFVPDKGKTFAEMTVDEKNAISHRGQALRKLLTELPAWWKKMENK</sequence>
<dbReference type="GO" id="GO:0036220">
    <property type="term" value="F:ITP diphosphatase activity"/>
    <property type="evidence" value="ECO:0007669"/>
    <property type="project" value="UniProtKB-UniRule"/>
</dbReference>
<evidence type="ECO:0000256" key="6">
    <source>
        <dbReference type="ARBA" id="ARBA00022842"/>
    </source>
</evidence>
<feature type="binding site" evidence="10">
    <location>
        <begin position="13"/>
        <end position="18"/>
    </location>
    <ligand>
        <name>substrate</name>
    </ligand>
</feature>
<keyword evidence="6 10" id="KW-0460">Magnesium</keyword>
<gene>
    <name evidence="12" type="primary">rdgB</name>
    <name evidence="12" type="ORF">HMPREF0514_11175</name>
</gene>
<evidence type="ECO:0000256" key="11">
    <source>
        <dbReference type="RuleBase" id="RU003781"/>
    </source>
</evidence>